<dbReference type="eggNOG" id="ENOG5031I9A">
    <property type="taxonomic scope" value="Bacteria"/>
</dbReference>
<keyword evidence="2" id="KW-1185">Reference proteome</keyword>
<name>Q12RV8_SHEDO</name>
<dbReference type="AlphaFoldDB" id="Q12RV8"/>
<dbReference type="EMBL" id="CP000302">
    <property type="protein sequence ID" value="ABE53818.1"/>
    <property type="molecule type" value="Genomic_DNA"/>
</dbReference>
<dbReference type="KEGG" id="sdn:Sden_0526"/>
<accession>Q12RV8</accession>
<proteinExistence type="predicted"/>
<sequence>MSGCSRMQAQYFLFFSLRLGIVRIKPHIRQMISIGLCALLMFLSLASSAHESLHYDDGASTHCTLCFHQHQLNHLLESKTVFLPVIKQGVVQLEFILESRITGFTAHYLARGPPSDSIS</sequence>
<evidence type="ECO:0000313" key="1">
    <source>
        <dbReference type="EMBL" id="ABE53818.1"/>
    </source>
</evidence>
<organism evidence="1 2">
    <name type="scientific">Shewanella denitrificans (strain OS217 / ATCC BAA-1090 / DSM 15013)</name>
    <dbReference type="NCBI Taxonomy" id="318161"/>
    <lineage>
        <taxon>Bacteria</taxon>
        <taxon>Pseudomonadati</taxon>
        <taxon>Pseudomonadota</taxon>
        <taxon>Gammaproteobacteria</taxon>
        <taxon>Alteromonadales</taxon>
        <taxon>Shewanellaceae</taxon>
        <taxon>Shewanella</taxon>
    </lineage>
</organism>
<dbReference type="Proteomes" id="UP000001982">
    <property type="component" value="Chromosome"/>
</dbReference>
<evidence type="ECO:0000313" key="2">
    <source>
        <dbReference type="Proteomes" id="UP000001982"/>
    </source>
</evidence>
<protein>
    <recommendedName>
        <fullName evidence="3">ABC-type zinc uptake system zinc chaperone</fullName>
    </recommendedName>
</protein>
<dbReference type="STRING" id="318161.Sden_0526"/>
<gene>
    <name evidence="1" type="ordered locus">Sden_0526</name>
</gene>
<dbReference type="HOGENOM" id="CLU_166879_0_0_6"/>
<reference evidence="1 2" key="1">
    <citation type="submission" date="2006-03" db="EMBL/GenBank/DDBJ databases">
        <title>Complete sequence of Shewanella denitrificans OS217.</title>
        <authorList>
            <consortium name="US DOE Joint Genome Institute"/>
            <person name="Copeland A."/>
            <person name="Lucas S."/>
            <person name="Lapidus A."/>
            <person name="Barry K."/>
            <person name="Detter J.C."/>
            <person name="Glavina del Rio T."/>
            <person name="Hammon N."/>
            <person name="Israni S."/>
            <person name="Dalin E."/>
            <person name="Tice H."/>
            <person name="Pitluck S."/>
            <person name="Brettin T."/>
            <person name="Bruce D."/>
            <person name="Han C."/>
            <person name="Tapia R."/>
            <person name="Gilna P."/>
            <person name="Kiss H."/>
            <person name="Schmutz J."/>
            <person name="Larimer F."/>
            <person name="Land M."/>
            <person name="Hauser L."/>
            <person name="Kyrpides N."/>
            <person name="Lykidis A."/>
            <person name="Richardson P."/>
        </authorList>
    </citation>
    <scope>NUCLEOTIDE SEQUENCE [LARGE SCALE GENOMIC DNA]</scope>
    <source>
        <strain evidence="2">OS217 / ATCC BAA-1090 / DSM 15013</strain>
    </source>
</reference>
<evidence type="ECO:0008006" key="3">
    <source>
        <dbReference type="Google" id="ProtNLM"/>
    </source>
</evidence>